<keyword evidence="3" id="KW-1185">Reference proteome</keyword>
<dbReference type="AlphaFoldDB" id="A0A918XU99"/>
<evidence type="ECO:0000313" key="2">
    <source>
        <dbReference type="EMBL" id="GHD54809.1"/>
    </source>
</evidence>
<reference evidence="2" key="2">
    <citation type="submission" date="2020-09" db="EMBL/GenBank/DDBJ databases">
        <authorList>
            <person name="Sun Q."/>
            <person name="Kim S."/>
        </authorList>
    </citation>
    <scope>NUCLEOTIDE SEQUENCE</scope>
    <source>
        <strain evidence="2">KCTC 42651</strain>
    </source>
</reference>
<comment type="caution">
    <text evidence="2">The sequence shown here is derived from an EMBL/GenBank/DDBJ whole genome shotgun (WGS) entry which is preliminary data.</text>
</comment>
<feature type="signal peptide" evidence="1">
    <location>
        <begin position="1"/>
        <end position="21"/>
    </location>
</feature>
<feature type="chain" id="PRO_5037988391" description="Lipoprotein" evidence="1">
    <location>
        <begin position="22"/>
        <end position="120"/>
    </location>
</feature>
<evidence type="ECO:0000256" key="1">
    <source>
        <dbReference type="SAM" id="SignalP"/>
    </source>
</evidence>
<organism evidence="2 3">
    <name type="scientific">Thalassobaculum fulvum</name>
    <dbReference type="NCBI Taxonomy" id="1633335"/>
    <lineage>
        <taxon>Bacteria</taxon>
        <taxon>Pseudomonadati</taxon>
        <taxon>Pseudomonadota</taxon>
        <taxon>Alphaproteobacteria</taxon>
        <taxon>Rhodospirillales</taxon>
        <taxon>Thalassobaculaceae</taxon>
        <taxon>Thalassobaculum</taxon>
    </lineage>
</organism>
<evidence type="ECO:0000313" key="3">
    <source>
        <dbReference type="Proteomes" id="UP000630353"/>
    </source>
</evidence>
<proteinExistence type="predicted"/>
<dbReference type="EMBL" id="BMZS01000007">
    <property type="protein sequence ID" value="GHD54809.1"/>
    <property type="molecule type" value="Genomic_DNA"/>
</dbReference>
<sequence length="120" mass="13394">MRRSLPTILAVLACGLVAACASPGYVRAWRACHEAWVQRIPPDFRQVLTTRERSVEVPDGTETCTTVGGTRRCEKGMRVEWIPYTVAETVDVNARRREPHVRSCAARHCIGAYGNPDCRP</sequence>
<protein>
    <recommendedName>
        <fullName evidence="4">Lipoprotein</fullName>
    </recommendedName>
</protein>
<gene>
    <name evidence="2" type="ORF">GCM10017083_33080</name>
</gene>
<evidence type="ECO:0008006" key="4">
    <source>
        <dbReference type="Google" id="ProtNLM"/>
    </source>
</evidence>
<dbReference type="RefSeq" id="WP_189991584.1">
    <property type="nucleotide sequence ID" value="NZ_BMZS01000007.1"/>
</dbReference>
<name>A0A918XU99_9PROT</name>
<accession>A0A918XU99</accession>
<reference evidence="2" key="1">
    <citation type="journal article" date="2014" name="Int. J. Syst. Evol. Microbiol.">
        <title>Complete genome sequence of Corynebacterium casei LMG S-19264T (=DSM 44701T), isolated from a smear-ripened cheese.</title>
        <authorList>
            <consortium name="US DOE Joint Genome Institute (JGI-PGF)"/>
            <person name="Walter F."/>
            <person name="Albersmeier A."/>
            <person name="Kalinowski J."/>
            <person name="Ruckert C."/>
        </authorList>
    </citation>
    <scope>NUCLEOTIDE SEQUENCE</scope>
    <source>
        <strain evidence="2">KCTC 42651</strain>
    </source>
</reference>
<dbReference type="Proteomes" id="UP000630353">
    <property type="component" value="Unassembled WGS sequence"/>
</dbReference>
<keyword evidence="1" id="KW-0732">Signal</keyword>
<dbReference type="PROSITE" id="PS51257">
    <property type="entry name" value="PROKAR_LIPOPROTEIN"/>
    <property type="match status" value="1"/>
</dbReference>